<keyword evidence="4" id="KW-1185">Reference proteome</keyword>
<organism evidence="3 4">
    <name type="scientific">Nocardia goodfellowii</name>
    <dbReference type="NCBI Taxonomy" id="882446"/>
    <lineage>
        <taxon>Bacteria</taxon>
        <taxon>Bacillati</taxon>
        <taxon>Actinomycetota</taxon>
        <taxon>Actinomycetes</taxon>
        <taxon>Mycobacteriales</taxon>
        <taxon>Nocardiaceae</taxon>
        <taxon>Nocardia</taxon>
    </lineage>
</organism>
<feature type="domain" description="Cobalamin-independent methionine synthase MetE C-terminal/archaeal" evidence="2">
    <location>
        <begin position="22"/>
        <end position="342"/>
    </location>
</feature>
<dbReference type="RefSeq" id="WP_372446861.1">
    <property type="nucleotide sequence ID" value="NZ_JAGGMR010000001.1"/>
</dbReference>
<evidence type="ECO:0000259" key="2">
    <source>
        <dbReference type="Pfam" id="PF01717"/>
    </source>
</evidence>
<evidence type="ECO:0000313" key="3">
    <source>
        <dbReference type="EMBL" id="MBP2189906.1"/>
    </source>
</evidence>
<dbReference type="CDD" id="cd03310">
    <property type="entry name" value="CIMS_like"/>
    <property type="match status" value="1"/>
</dbReference>
<gene>
    <name evidence="3" type="ORF">BJ987_002807</name>
</gene>
<name>A0ABS4QDY2_9NOCA</name>
<dbReference type="SUPFAM" id="SSF51726">
    <property type="entry name" value="UROD/MetE-like"/>
    <property type="match status" value="1"/>
</dbReference>
<proteinExistence type="predicted"/>
<dbReference type="Proteomes" id="UP001519325">
    <property type="component" value="Unassembled WGS sequence"/>
</dbReference>
<accession>A0ABS4QDY2</accession>
<comment type="caution">
    <text evidence="3">The sequence shown here is derived from an EMBL/GenBank/DDBJ whole genome shotgun (WGS) entry which is preliminary data.</text>
</comment>
<feature type="compositionally biased region" description="Basic and acidic residues" evidence="1">
    <location>
        <begin position="353"/>
        <end position="383"/>
    </location>
</feature>
<dbReference type="Gene3D" id="3.20.20.210">
    <property type="match status" value="1"/>
</dbReference>
<dbReference type="InterPro" id="IPR002629">
    <property type="entry name" value="Met_Synth_C/arc"/>
</dbReference>
<dbReference type="InterPro" id="IPR038071">
    <property type="entry name" value="UROD/MetE-like_sf"/>
</dbReference>
<evidence type="ECO:0000256" key="1">
    <source>
        <dbReference type="SAM" id="MobiDB-lite"/>
    </source>
</evidence>
<dbReference type="Pfam" id="PF01717">
    <property type="entry name" value="Meth_synt_2"/>
    <property type="match status" value="1"/>
</dbReference>
<reference evidence="3 4" key="1">
    <citation type="submission" date="2021-03" db="EMBL/GenBank/DDBJ databases">
        <title>Sequencing the genomes of 1000 actinobacteria strains.</title>
        <authorList>
            <person name="Klenk H.-P."/>
        </authorList>
    </citation>
    <scope>NUCLEOTIDE SEQUENCE [LARGE SCALE GENOMIC DNA]</scope>
    <source>
        <strain evidence="3 4">DSM 45516</strain>
    </source>
</reference>
<protein>
    <submittedName>
        <fullName evidence="3">Methionine synthase II (Cobalamin-independent)</fullName>
    </submittedName>
</protein>
<evidence type="ECO:0000313" key="4">
    <source>
        <dbReference type="Proteomes" id="UP001519325"/>
    </source>
</evidence>
<dbReference type="EMBL" id="JAGGMR010000001">
    <property type="protein sequence ID" value="MBP2189906.1"/>
    <property type="molecule type" value="Genomic_DNA"/>
</dbReference>
<feature type="region of interest" description="Disordered" evidence="1">
    <location>
        <begin position="346"/>
        <end position="383"/>
    </location>
</feature>
<sequence>MSETGTDVTATGTSRLLPGGIATAVGSWPGTDPREAAAIIAGELPDLAHLVELPERGVGADMLGRVSALLVDMRFDTSARGYRLAPRPGSVSRRARDLLRADLDALEEVWETTGSAGTGRVVKVQVAGPLTLAAQVELPGGHRILTDSGAVRDLSESLAEGLRTHVAEVRKRLGADVVVQLDEPSLTDVLNGSLRGVSVLNTVRAVPEPEALAVLDAVIAAQSAPVLVHSCASPPAIGFLRGSAAAAIGFDITAIATRDLDRIGETLDAGKQLVLGLVPTTAPAIPPTWRDIAEPAVRLIDRLGFARGTLSTQILVSPACGLGAASASWARRALHLANDVARAFADDPDSLSFDDRDQRQRERAEALEEHADDYRNSGRRDDA</sequence>